<name>A0A6L9XXF1_9MICO</name>
<evidence type="ECO:0000256" key="1">
    <source>
        <dbReference type="SAM" id="MobiDB-lite"/>
    </source>
</evidence>
<dbReference type="RefSeq" id="WP_163288867.1">
    <property type="nucleotide sequence ID" value="NZ_JAAGWY010000001.1"/>
</dbReference>
<dbReference type="AlphaFoldDB" id="A0A6L9XXF1"/>
<dbReference type="InterPro" id="IPR001387">
    <property type="entry name" value="Cro/C1-type_HTH"/>
</dbReference>
<evidence type="ECO:0000259" key="2">
    <source>
        <dbReference type="PROSITE" id="PS50943"/>
    </source>
</evidence>
<dbReference type="Gene3D" id="1.10.260.40">
    <property type="entry name" value="lambda repressor-like DNA-binding domains"/>
    <property type="match status" value="1"/>
</dbReference>
<dbReference type="PROSITE" id="PS50943">
    <property type="entry name" value="HTH_CROC1"/>
    <property type="match status" value="1"/>
</dbReference>
<dbReference type="SMART" id="SM00530">
    <property type="entry name" value="HTH_XRE"/>
    <property type="match status" value="1"/>
</dbReference>
<dbReference type="SUPFAM" id="SSF47413">
    <property type="entry name" value="lambda repressor-like DNA-binding domains"/>
    <property type="match status" value="1"/>
</dbReference>
<gene>
    <name evidence="3" type="ORF">G3T36_07365</name>
</gene>
<evidence type="ECO:0000313" key="3">
    <source>
        <dbReference type="EMBL" id="NEN05688.1"/>
    </source>
</evidence>
<feature type="region of interest" description="Disordered" evidence="1">
    <location>
        <begin position="18"/>
        <end position="39"/>
    </location>
</feature>
<feature type="domain" description="HTH cro/C1-type" evidence="2">
    <location>
        <begin position="7"/>
        <end position="61"/>
    </location>
</feature>
<dbReference type="InterPro" id="IPR010982">
    <property type="entry name" value="Lambda_DNA-bd_dom_sf"/>
</dbReference>
<protein>
    <submittedName>
        <fullName evidence="3">Helix-turn-helix transcriptional regulator</fullName>
    </submittedName>
</protein>
<accession>A0A6L9XXF1</accession>
<dbReference type="EMBL" id="JAAGWY010000001">
    <property type="protein sequence ID" value="NEN05688.1"/>
    <property type="molecule type" value="Genomic_DNA"/>
</dbReference>
<dbReference type="Proteomes" id="UP000474967">
    <property type="component" value="Unassembled WGS sequence"/>
</dbReference>
<evidence type="ECO:0000313" key="4">
    <source>
        <dbReference type="Proteomes" id="UP000474967"/>
    </source>
</evidence>
<dbReference type="GO" id="GO:0003677">
    <property type="term" value="F:DNA binding"/>
    <property type="evidence" value="ECO:0007669"/>
    <property type="project" value="InterPro"/>
</dbReference>
<keyword evidence="4" id="KW-1185">Reference proteome</keyword>
<dbReference type="Pfam" id="PF13560">
    <property type="entry name" value="HTH_31"/>
    <property type="match status" value="1"/>
</dbReference>
<feature type="compositionally biased region" description="Polar residues" evidence="1">
    <location>
        <begin position="18"/>
        <end position="32"/>
    </location>
</feature>
<dbReference type="CDD" id="cd00093">
    <property type="entry name" value="HTH_XRE"/>
    <property type="match status" value="1"/>
</dbReference>
<sequence length="191" mass="20696">MNASTLLRSARLTSGISQSDLAARTQTSQPDISTIEAGKRTPTVDTLERLLRQTGHRIIAVPGVGPDATETAERISAALKANSRDSALRGFLDYSDSLRRAQGVDRVVLTVSEPHPTGSSAWDAALAALADYWLSKSKLPQPAWITAPRRTLQAPESPQLGPYDLEPDLAEVPSEFLRRNVLIERATLESV</sequence>
<organism evidence="3 4">
    <name type="scientific">Leifsonia tongyongensis</name>
    <dbReference type="NCBI Taxonomy" id="1268043"/>
    <lineage>
        <taxon>Bacteria</taxon>
        <taxon>Bacillati</taxon>
        <taxon>Actinomycetota</taxon>
        <taxon>Actinomycetes</taxon>
        <taxon>Micrococcales</taxon>
        <taxon>Microbacteriaceae</taxon>
        <taxon>Leifsonia</taxon>
    </lineage>
</organism>
<proteinExistence type="predicted"/>
<comment type="caution">
    <text evidence="3">The sequence shown here is derived from an EMBL/GenBank/DDBJ whole genome shotgun (WGS) entry which is preliminary data.</text>
</comment>
<reference evidence="3 4" key="1">
    <citation type="journal article" date="2014" name="J. Microbiol.">
        <title>Diaminobutyricibacter tongyongensis gen. nov., sp. nov. and Homoserinibacter gongjuensis gen. nov., sp. nov. belong to the family Microbacteriaceae.</title>
        <authorList>
            <person name="Kim S.J."/>
            <person name="Ahn J.H."/>
            <person name="Weon H.Y."/>
            <person name="Hamada M."/>
            <person name="Suzuki K."/>
            <person name="Kwon S.W."/>
        </authorList>
    </citation>
    <scope>NUCLEOTIDE SEQUENCE [LARGE SCALE GENOMIC DNA]</scope>
    <source>
        <strain evidence="3 4">NBRC 108724</strain>
    </source>
</reference>